<keyword evidence="2" id="KW-0436">Ligase</keyword>
<dbReference type="InterPro" id="IPR042099">
    <property type="entry name" value="ANL_N_sf"/>
</dbReference>
<name>A0A9X2JHW3_9BACT</name>
<reference evidence="2" key="1">
    <citation type="submission" date="2022-06" db="EMBL/GenBank/DDBJ databases">
        <title>Aeoliella straminimaris, a novel planctomycete from sediments.</title>
        <authorList>
            <person name="Vitorino I.R."/>
            <person name="Lage O.M."/>
        </authorList>
    </citation>
    <scope>NUCLEOTIDE SEQUENCE</scope>
    <source>
        <strain evidence="2">ICT_H6.2</strain>
    </source>
</reference>
<feature type="domain" description="AMP-dependent ligase C-terminal" evidence="1">
    <location>
        <begin position="344"/>
        <end position="428"/>
    </location>
</feature>
<evidence type="ECO:0000259" key="1">
    <source>
        <dbReference type="Pfam" id="PF14535"/>
    </source>
</evidence>
<organism evidence="2 3">
    <name type="scientific">Aeoliella straminimaris</name>
    <dbReference type="NCBI Taxonomy" id="2954799"/>
    <lineage>
        <taxon>Bacteria</taxon>
        <taxon>Pseudomonadati</taxon>
        <taxon>Planctomycetota</taxon>
        <taxon>Planctomycetia</taxon>
        <taxon>Pirellulales</taxon>
        <taxon>Lacipirellulaceae</taxon>
        <taxon>Aeoliella</taxon>
    </lineage>
</organism>
<dbReference type="EMBL" id="JAMXLR010000073">
    <property type="protein sequence ID" value="MCO6046465.1"/>
    <property type="molecule type" value="Genomic_DNA"/>
</dbReference>
<dbReference type="SUPFAM" id="SSF56801">
    <property type="entry name" value="Acetyl-CoA synthetase-like"/>
    <property type="match status" value="1"/>
</dbReference>
<dbReference type="RefSeq" id="WP_252854579.1">
    <property type="nucleotide sequence ID" value="NZ_JAMXLR010000073.1"/>
</dbReference>
<proteinExistence type="predicted"/>
<keyword evidence="3" id="KW-1185">Reference proteome</keyword>
<dbReference type="InterPro" id="IPR028154">
    <property type="entry name" value="AMP-dep_Lig_C"/>
</dbReference>
<evidence type="ECO:0000313" key="2">
    <source>
        <dbReference type="EMBL" id="MCO6046465.1"/>
    </source>
</evidence>
<dbReference type="InterPro" id="IPR045851">
    <property type="entry name" value="AMP-bd_C_sf"/>
</dbReference>
<comment type="caution">
    <text evidence="2">The sequence shown here is derived from an EMBL/GenBank/DDBJ whole genome shotgun (WGS) entry which is preliminary data.</text>
</comment>
<dbReference type="PANTHER" id="PTHR43845:SF1">
    <property type="entry name" value="BLR5969 PROTEIN"/>
    <property type="match status" value="1"/>
</dbReference>
<dbReference type="Gene3D" id="3.30.300.30">
    <property type="match status" value="1"/>
</dbReference>
<accession>A0A9X2JHW3</accession>
<sequence length="428" mass="47767">MTTPSSITTPEQRRQLESLDRPALEAFQLDRFNALLQRILPANEFYAQKLAGSPQQLESLAELAQLPFTVKDELLPTSEQPPQPKNLTYPLEAYVRFHQTSGTRGRPLPVFDTAEDWEWWLEGWQYVLDSAGITADDRAMLAFSFGPFIGFWTAFDSLVARGTLVAPGGGMSTLQRIDVMERLQTTALFCTPTYALHLAEVAEKNQIDLKHLPVKKIVVAGEPGGSIPSIRDRIESTWHAKLTDHSGASEIGAWGYGDLAARGLHITENLCIAEFISVDTGEPAVDGELSHLILTTLGRVGAPLIRYRTGDLVRPRWNVSGGNNFVLLEGGVLGRNDDMMVIRGVNIYPTSIEQILRSFPEVVEYRLTARKRGQMDSVLIEVEDRLEETDRIAAELQKQLGLSIEVKLVEPMSLPRFEGKGRRFIDER</sequence>
<dbReference type="PANTHER" id="PTHR43845">
    <property type="entry name" value="BLR5969 PROTEIN"/>
    <property type="match status" value="1"/>
</dbReference>
<evidence type="ECO:0000313" key="3">
    <source>
        <dbReference type="Proteomes" id="UP001155241"/>
    </source>
</evidence>
<dbReference type="AlphaFoldDB" id="A0A9X2JHW3"/>
<dbReference type="GO" id="GO:0016874">
    <property type="term" value="F:ligase activity"/>
    <property type="evidence" value="ECO:0007669"/>
    <property type="project" value="UniProtKB-KW"/>
</dbReference>
<gene>
    <name evidence="2" type="ORF">NG895_21410</name>
</gene>
<dbReference type="Proteomes" id="UP001155241">
    <property type="component" value="Unassembled WGS sequence"/>
</dbReference>
<dbReference type="Gene3D" id="3.40.50.12780">
    <property type="entry name" value="N-terminal domain of ligase-like"/>
    <property type="match status" value="1"/>
</dbReference>
<protein>
    <submittedName>
        <fullName evidence="2">Phenylacetate--CoA ligase family protein</fullName>
    </submittedName>
</protein>
<dbReference type="Pfam" id="PF14535">
    <property type="entry name" value="AMP-binding_C_2"/>
    <property type="match status" value="1"/>
</dbReference>